<feature type="compositionally biased region" description="Polar residues" evidence="1">
    <location>
        <begin position="1"/>
        <end position="13"/>
    </location>
</feature>
<comment type="caution">
    <text evidence="3">The sequence shown here is derived from an EMBL/GenBank/DDBJ whole genome shotgun (WGS) entry which is preliminary data.</text>
</comment>
<name>A0ABQ8BW57_BRANA</name>
<organism evidence="3 4">
    <name type="scientific">Brassica napus</name>
    <name type="common">Rape</name>
    <dbReference type="NCBI Taxonomy" id="3708"/>
    <lineage>
        <taxon>Eukaryota</taxon>
        <taxon>Viridiplantae</taxon>
        <taxon>Streptophyta</taxon>
        <taxon>Embryophyta</taxon>
        <taxon>Tracheophyta</taxon>
        <taxon>Spermatophyta</taxon>
        <taxon>Magnoliopsida</taxon>
        <taxon>eudicotyledons</taxon>
        <taxon>Gunneridae</taxon>
        <taxon>Pentapetalae</taxon>
        <taxon>rosids</taxon>
        <taxon>malvids</taxon>
        <taxon>Brassicales</taxon>
        <taxon>Brassicaceae</taxon>
        <taxon>Brassiceae</taxon>
        <taxon>Brassica</taxon>
    </lineage>
</organism>
<reference evidence="3 4" key="1">
    <citation type="submission" date="2021-05" db="EMBL/GenBank/DDBJ databases">
        <title>Genome Assembly of Synthetic Allotetraploid Brassica napus Reveals Homoeologous Exchanges between Subgenomes.</title>
        <authorList>
            <person name="Davis J.T."/>
        </authorList>
    </citation>
    <scope>NUCLEOTIDE SEQUENCE [LARGE SCALE GENOMIC DNA]</scope>
    <source>
        <strain evidence="4">cv. Da-Ae</strain>
        <tissue evidence="3">Seedling</tissue>
    </source>
</reference>
<evidence type="ECO:0000313" key="4">
    <source>
        <dbReference type="Proteomes" id="UP000824890"/>
    </source>
</evidence>
<feature type="transmembrane region" description="Helical" evidence="2">
    <location>
        <begin position="146"/>
        <end position="167"/>
    </location>
</feature>
<keyword evidence="2" id="KW-0812">Transmembrane</keyword>
<sequence>MPSLDSDAQNRGTTVRPEPVTPRKRALEVMNAYVNILNSDARRKASVPNKSTIRAVGFCVIAAILDRRAGTVSRIMTPILVTTWSAGSTNSEMSGEGRLTTSRPVETKTVTRKPWLAERRLASSITGMMWPIPGLESKAACDGFSLHWGCGPFIANFITACEVYFLYRKHYKIRMHGKTYTMKLALLEKMNLTERFHND</sequence>
<accession>A0ABQ8BW57</accession>
<evidence type="ECO:0000256" key="1">
    <source>
        <dbReference type="SAM" id="MobiDB-lite"/>
    </source>
</evidence>
<dbReference type="Proteomes" id="UP000824890">
    <property type="component" value="Unassembled WGS sequence"/>
</dbReference>
<gene>
    <name evidence="3" type="ORF">HID58_032362</name>
</gene>
<keyword evidence="2" id="KW-0472">Membrane</keyword>
<keyword evidence="2" id="KW-1133">Transmembrane helix</keyword>
<keyword evidence="4" id="KW-1185">Reference proteome</keyword>
<protein>
    <submittedName>
        <fullName evidence="3">Uncharacterized protein</fullName>
    </submittedName>
</protein>
<feature type="region of interest" description="Disordered" evidence="1">
    <location>
        <begin position="1"/>
        <end position="23"/>
    </location>
</feature>
<proteinExistence type="predicted"/>
<evidence type="ECO:0000256" key="2">
    <source>
        <dbReference type="SAM" id="Phobius"/>
    </source>
</evidence>
<dbReference type="EMBL" id="JAGKQM010000009">
    <property type="protein sequence ID" value="KAH0909041.1"/>
    <property type="molecule type" value="Genomic_DNA"/>
</dbReference>
<evidence type="ECO:0000313" key="3">
    <source>
        <dbReference type="EMBL" id="KAH0909041.1"/>
    </source>
</evidence>